<reference evidence="2" key="1">
    <citation type="submission" date="2021-03" db="EMBL/GenBank/DDBJ databases">
        <authorList>
            <person name="Li Z."/>
            <person name="Yang C."/>
        </authorList>
    </citation>
    <scope>NUCLEOTIDE SEQUENCE</scope>
    <source>
        <strain evidence="2">Dzin_1.0</strain>
        <tissue evidence="2">Leaf</tissue>
    </source>
</reference>
<comment type="caution">
    <text evidence="2">The sequence shown here is derived from an EMBL/GenBank/DDBJ whole genome shotgun (WGS) entry which is preliminary data.</text>
</comment>
<evidence type="ECO:0008006" key="4">
    <source>
        <dbReference type="Google" id="ProtNLM"/>
    </source>
</evidence>
<accession>A0A9D5C4C6</accession>
<gene>
    <name evidence="2" type="ORF">J5N97_026910</name>
</gene>
<reference evidence="2" key="2">
    <citation type="journal article" date="2022" name="Hortic Res">
        <title>The genome of Dioscorea zingiberensis sheds light on the biosynthesis, origin and evolution of the medicinally important diosgenin saponins.</title>
        <authorList>
            <person name="Li Y."/>
            <person name="Tan C."/>
            <person name="Li Z."/>
            <person name="Guo J."/>
            <person name="Li S."/>
            <person name="Chen X."/>
            <person name="Wang C."/>
            <person name="Dai X."/>
            <person name="Yang H."/>
            <person name="Song W."/>
            <person name="Hou L."/>
            <person name="Xu J."/>
            <person name="Tong Z."/>
            <person name="Xu A."/>
            <person name="Yuan X."/>
            <person name="Wang W."/>
            <person name="Yang Q."/>
            <person name="Chen L."/>
            <person name="Sun Z."/>
            <person name="Wang K."/>
            <person name="Pan B."/>
            <person name="Chen J."/>
            <person name="Bao Y."/>
            <person name="Liu F."/>
            <person name="Qi X."/>
            <person name="Gang D.R."/>
            <person name="Wen J."/>
            <person name="Li J."/>
        </authorList>
    </citation>
    <scope>NUCLEOTIDE SEQUENCE</scope>
    <source>
        <strain evidence="2">Dzin_1.0</strain>
    </source>
</reference>
<organism evidence="2 3">
    <name type="scientific">Dioscorea zingiberensis</name>
    <dbReference type="NCBI Taxonomy" id="325984"/>
    <lineage>
        <taxon>Eukaryota</taxon>
        <taxon>Viridiplantae</taxon>
        <taxon>Streptophyta</taxon>
        <taxon>Embryophyta</taxon>
        <taxon>Tracheophyta</taxon>
        <taxon>Spermatophyta</taxon>
        <taxon>Magnoliopsida</taxon>
        <taxon>Liliopsida</taxon>
        <taxon>Dioscoreales</taxon>
        <taxon>Dioscoreaceae</taxon>
        <taxon>Dioscorea</taxon>
    </lineage>
</organism>
<dbReference type="InterPro" id="IPR002885">
    <property type="entry name" value="PPR_rpt"/>
</dbReference>
<dbReference type="GO" id="GO:0009451">
    <property type="term" value="P:RNA modification"/>
    <property type="evidence" value="ECO:0007669"/>
    <property type="project" value="InterPro"/>
</dbReference>
<evidence type="ECO:0000313" key="2">
    <source>
        <dbReference type="EMBL" id="KAJ0965772.1"/>
    </source>
</evidence>
<name>A0A9D5C4C6_9LILI</name>
<dbReference type="PANTHER" id="PTHR47926:SF471">
    <property type="entry name" value="DYW DOMAIN-CONTAINING PROTEIN"/>
    <property type="match status" value="1"/>
</dbReference>
<dbReference type="Gene3D" id="1.25.40.10">
    <property type="entry name" value="Tetratricopeptide repeat domain"/>
    <property type="match status" value="1"/>
</dbReference>
<proteinExistence type="predicted"/>
<dbReference type="Proteomes" id="UP001085076">
    <property type="component" value="Miscellaneous, Linkage group lg08"/>
</dbReference>
<dbReference type="InterPro" id="IPR046960">
    <property type="entry name" value="PPR_At4g14850-like_plant"/>
</dbReference>
<dbReference type="EMBL" id="JAGGNH010000008">
    <property type="protein sequence ID" value="KAJ0965772.1"/>
    <property type="molecule type" value="Genomic_DNA"/>
</dbReference>
<sequence>MSREVEAFAAFEAMQVGQCVPNSFTLSAILKGCESPRICGSCGKAPMPTILEGQVGCLGYKSVGNSLVDAYARFGRVGRSNEHLQRKCPQGRIPHYTSLAKGLNQLGLHRKALDIIACMHDESVKVDGYCVACFLSASASLAVVEMGKQLHSYSVKSGLNSWISVSNGLIDMYGKCGSMDEAHRVFVEVQGAMLCHGMA</sequence>
<protein>
    <recommendedName>
        <fullName evidence="4">Pentatricopeptide repeat-containing protein</fullName>
    </recommendedName>
</protein>
<keyword evidence="1" id="KW-0677">Repeat</keyword>
<dbReference type="Pfam" id="PF01535">
    <property type="entry name" value="PPR"/>
    <property type="match status" value="2"/>
</dbReference>
<dbReference type="AlphaFoldDB" id="A0A9D5C4C6"/>
<evidence type="ECO:0000313" key="3">
    <source>
        <dbReference type="Proteomes" id="UP001085076"/>
    </source>
</evidence>
<dbReference type="PANTHER" id="PTHR47926">
    <property type="entry name" value="PENTATRICOPEPTIDE REPEAT-CONTAINING PROTEIN"/>
    <property type="match status" value="1"/>
</dbReference>
<evidence type="ECO:0000256" key="1">
    <source>
        <dbReference type="ARBA" id="ARBA00022737"/>
    </source>
</evidence>
<dbReference type="OrthoDB" id="775639at2759"/>
<dbReference type="InterPro" id="IPR011990">
    <property type="entry name" value="TPR-like_helical_dom_sf"/>
</dbReference>
<dbReference type="GO" id="GO:0003723">
    <property type="term" value="F:RNA binding"/>
    <property type="evidence" value="ECO:0007669"/>
    <property type="project" value="InterPro"/>
</dbReference>
<keyword evidence="3" id="KW-1185">Reference proteome</keyword>